<reference evidence="1 2" key="1">
    <citation type="journal article" date="2015" name="Genome Announc.">
        <title>Complete genome sequences for 35 biothreat assay-relevant bacillus species.</title>
        <authorList>
            <person name="Johnson S.L."/>
            <person name="Daligault H.E."/>
            <person name="Davenport K.W."/>
            <person name="Jaissle J."/>
            <person name="Frey K.G."/>
            <person name="Ladner J.T."/>
            <person name="Broomall S.M."/>
            <person name="Bishop-Lilly K.A."/>
            <person name="Bruce D.C."/>
            <person name="Gibbons H.S."/>
            <person name="Coyne S.R."/>
            <person name="Lo C.C."/>
            <person name="Meincke L."/>
            <person name="Munk A.C."/>
            <person name="Koroleva G.I."/>
            <person name="Rosenzweig C.N."/>
            <person name="Palacios G.F."/>
            <person name="Redden C.L."/>
            <person name="Minogue T.D."/>
            <person name="Chain P.S."/>
        </authorList>
    </citation>
    <scope>NUCLEOTIDE SEQUENCE [LARGE SCALE GENOMIC DNA]</scope>
    <source>
        <strain evidence="2">ATCC 14581 / DSM 32 / JCM 2506 / NBRC 15308 / NCIMB 9376 / NCTC 10342 / NRRL B-14308 / VKM B-512</strain>
    </source>
</reference>
<dbReference type="Proteomes" id="UP000031829">
    <property type="component" value="Chromosome"/>
</dbReference>
<protein>
    <submittedName>
        <fullName evidence="1">Uncharacterized protein</fullName>
    </submittedName>
</protein>
<organism evidence="1 2">
    <name type="scientific">Priestia megaterium (strain ATCC 14581 / DSM 32 / CCUG 1817 / JCM 2506 / NBRC 15308 / NCIMB 9376 / NCTC 10342 / NRRL B-14308 / VKM B-512 / Ford 19)</name>
    <name type="common">Bacillus megaterium</name>
    <dbReference type="NCBI Taxonomy" id="1348623"/>
    <lineage>
        <taxon>Bacteria</taxon>
        <taxon>Bacillati</taxon>
        <taxon>Bacillota</taxon>
        <taxon>Bacilli</taxon>
        <taxon>Bacillales</taxon>
        <taxon>Bacillaceae</taxon>
        <taxon>Priestia</taxon>
    </lineage>
</organism>
<sequence length="94" mass="10833">MAKIGSQKKVTVEGVEYTLQFPGHREQVRIQDRCTTDRGTFSSEKMAEELFKHVIVDPKVDWEYFDGNEDKGIEPKDGFNELFTEASTFLRDGK</sequence>
<dbReference type="EMBL" id="CP009920">
    <property type="protein sequence ID" value="AJI22925.1"/>
    <property type="molecule type" value="Genomic_DNA"/>
</dbReference>
<dbReference type="KEGG" id="bmeg:BG04_1437"/>
<dbReference type="AlphaFoldDB" id="A0A0B6ADG6"/>
<gene>
    <name evidence="1" type="ORF">BG04_1437</name>
</gene>
<name>A0A0B6ADG6_PRIM2</name>
<dbReference type="RefSeq" id="WP_050689182.1">
    <property type="nucleotide sequence ID" value="NZ_BCVB01000021.1"/>
</dbReference>
<evidence type="ECO:0000313" key="2">
    <source>
        <dbReference type="Proteomes" id="UP000031829"/>
    </source>
</evidence>
<evidence type="ECO:0000313" key="1">
    <source>
        <dbReference type="EMBL" id="AJI22925.1"/>
    </source>
</evidence>
<proteinExistence type="predicted"/>
<accession>A0A0B6ADG6</accession>
<dbReference type="HOGENOM" id="CLU_2327852_0_0_9"/>
<dbReference type="GeneID" id="93644910"/>